<gene>
    <name evidence="1" type="ORF">GCM10007049_06870</name>
</gene>
<comment type="caution">
    <text evidence="1">The sequence shown here is derived from an EMBL/GenBank/DDBJ whole genome shotgun (WGS) entry which is preliminary data.</text>
</comment>
<evidence type="ECO:0000313" key="1">
    <source>
        <dbReference type="EMBL" id="GGZ17107.1"/>
    </source>
</evidence>
<protein>
    <submittedName>
        <fullName evidence="1">Protein killer gene system toxin</fullName>
    </submittedName>
</protein>
<keyword evidence="2" id="KW-1185">Reference proteome</keyword>
<dbReference type="AlphaFoldDB" id="A0A918PQU7"/>
<dbReference type="SUPFAM" id="SSF143011">
    <property type="entry name" value="RelE-like"/>
    <property type="match status" value="1"/>
</dbReference>
<dbReference type="Proteomes" id="UP000619457">
    <property type="component" value="Unassembled WGS sequence"/>
</dbReference>
<dbReference type="EMBL" id="BMWX01000001">
    <property type="protein sequence ID" value="GGZ17107.1"/>
    <property type="molecule type" value="Genomic_DNA"/>
</dbReference>
<proteinExistence type="predicted"/>
<evidence type="ECO:0000313" key="2">
    <source>
        <dbReference type="Proteomes" id="UP000619457"/>
    </source>
</evidence>
<dbReference type="Pfam" id="PF05015">
    <property type="entry name" value="HigB-like_toxin"/>
    <property type="match status" value="1"/>
</dbReference>
<dbReference type="PANTHER" id="PTHR40266">
    <property type="entry name" value="TOXIN HIGB-1"/>
    <property type="match status" value="1"/>
</dbReference>
<organism evidence="1 2">
    <name type="scientific">Echinicola pacifica</name>
    <dbReference type="NCBI Taxonomy" id="346377"/>
    <lineage>
        <taxon>Bacteria</taxon>
        <taxon>Pseudomonadati</taxon>
        <taxon>Bacteroidota</taxon>
        <taxon>Cytophagia</taxon>
        <taxon>Cytophagales</taxon>
        <taxon>Cyclobacteriaceae</taxon>
        <taxon>Echinicola</taxon>
    </lineage>
</organism>
<reference evidence="1" key="2">
    <citation type="submission" date="2020-09" db="EMBL/GenBank/DDBJ databases">
        <authorList>
            <person name="Sun Q."/>
            <person name="Kim S."/>
        </authorList>
    </citation>
    <scope>NUCLEOTIDE SEQUENCE</scope>
    <source>
        <strain evidence="1">KCTC 12368</strain>
    </source>
</reference>
<reference evidence="1" key="1">
    <citation type="journal article" date="2014" name="Int. J. Syst. Evol. Microbiol.">
        <title>Complete genome sequence of Corynebacterium casei LMG S-19264T (=DSM 44701T), isolated from a smear-ripened cheese.</title>
        <authorList>
            <consortium name="US DOE Joint Genome Institute (JGI-PGF)"/>
            <person name="Walter F."/>
            <person name="Albersmeier A."/>
            <person name="Kalinowski J."/>
            <person name="Ruckert C."/>
        </authorList>
    </citation>
    <scope>NUCLEOTIDE SEQUENCE</scope>
    <source>
        <strain evidence="1">KCTC 12368</strain>
    </source>
</reference>
<dbReference type="RefSeq" id="WP_018474046.1">
    <property type="nucleotide sequence ID" value="NZ_BMWX01000001.1"/>
</dbReference>
<dbReference type="Gene3D" id="3.30.2310.20">
    <property type="entry name" value="RelE-like"/>
    <property type="match status" value="1"/>
</dbReference>
<accession>A0A918PQU7</accession>
<name>A0A918PQU7_9BACT</name>
<dbReference type="PANTHER" id="PTHR40266:SF2">
    <property type="entry name" value="TOXIN HIGB-1"/>
    <property type="match status" value="1"/>
</dbReference>
<sequence>MIKSIKHKALKNYWIKGDRSKLPSTMIRKIEMVMDIIDSIEKAPDDLYPFPDLKPHPLKGNRKGDWSLEISGNWRITFNYDNHTASAYDLDLEDYH</sequence>
<dbReference type="InterPro" id="IPR035093">
    <property type="entry name" value="RelE/ParE_toxin_dom_sf"/>
</dbReference>
<dbReference type="InterPro" id="IPR007711">
    <property type="entry name" value="HigB-1"/>
</dbReference>